<dbReference type="Gene3D" id="1.25.40.10">
    <property type="entry name" value="Tetratricopeptide repeat domain"/>
    <property type="match status" value="1"/>
</dbReference>
<protein>
    <recommendedName>
        <fullName evidence="7">OmpR/PhoB-type domain-containing protein</fullName>
    </recommendedName>
</protein>
<dbReference type="EMBL" id="BAAAPC010000001">
    <property type="protein sequence ID" value="GAA1981044.1"/>
    <property type="molecule type" value="Genomic_DNA"/>
</dbReference>
<dbReference type="PANTHER" id="PTHR35807:SF1">
    <property type="entry name" value="TRANSCRIPTIONAL REGULATOR REDD"/>
    <property type="match status" value="1"/>
</dbReference>
<evidence type="ECO:0000256" key="2">
    <source>
        <dbReference type="ARBA" id="ARBA00023015"/>
    </source>
</evidence>
<evidence type="ECO:0000256" key="5">
    <source>
        <dbReference type="PROSITE-ProRule" id="PRU01091"/>
    </source>
</evidence>
<keyword evidence="3 5" id="KW-0238">DNA-binding</keyword>
<accession>A0ABN2S618</accession>
<dbReference type="SMART" id="SM01043">
    <property type="entry name" value="BTAD"/>
    <property type="match status" value="1"/>
</dbReference>
<dbReference type="SMART" id="SM00862">
    <property type="entry name" value="Trans_reg_C"/>
    <property type="match status" value="1"/>
</dbReference>
<dbReference type="InterPro" id="IPR036388">
    <property type="entry name" value="WH-like_DNA-bd_sf"/>
</dbReference>
<dbReference type="Pfam" id="PF00486">
    <property type="entry name" value="Trans_reg_C"/>
    <property type="match status" value="1"/>
</dbReference>
<comment type="caution">
    <text evidence="8">The sequence shown here is derived from an EMBL/GenBank/DDBJ whole genome shotgun (WGS) entry which is preliminary data.</text>
</comment>
<dbReference type="InterPro" id="IPR001867">
    <property type="entry name" value="OmpR/PhoB-type_DNA-bd"/>
</dbReference>
<dbReference type="Proteomes" id="UP001501585">
    <property type="component" value="Unassembled WGS sequence"/>
</dbReference>
<organism evidence="8 9">
    <name type="scientific">Nocardiopsis rhodophaea</name>
    <dbReference type="NCBI Taxonomy" id="280238"/>
    <lineage>
        <taxon>Bacteria</taxon>
        <taxon>Bacillati</taxon>
        <taxon>Actinomycetota</taxon>
        <taxon>Actinomycetes</taxon>
        <taxon>Streptosporangiales</taxon>
        <taxon>Nocardiopsidaceae</taxon>
        <taxon>Nocardiopsis</taxon>
    </lineage>
</organism>
<dbReference type="InterPro" id="IPR027417">
    <property type="entry name" value="P-loop_NTPase"/>
</dbReference>
<dbReference type="SUPFAM" id="SSF46894">
    <property type="entry name" value="C-terminal effector domain of the bipartite response regulators"/>
    <property type="match status" value="1"/>
</dbReference>
<dbReference type="CDD" id="cd15831">
    <property type="entry name" value="BTAD"/>
    <property type="match status" value="1"/>
</dbReference>
<keyword evidence="4" id="KW-0804">Transcription</keyword>
<dbReference type="InterPro" id="IPR016032">
    <property type="entry name" value="Sig_transdc_resp-reg_C-effctor"/>
</dbReference>
<evidence type="ECO:0000256" key="1">
    <source>
        <dbReference type="ARBA" id="ARBA00005820"/>
    </source>
</evidence>
<evidence type="ECO:0000313" key="9">
    <source>
        <dbReference type="Proteomes" id="UP001501585"/>
    </source>
</evidence>
<evidence type="ECO:0000256" key="4">
    <source>
        <dbReference type="ARBA" id="ARBA00023163"/>
    </source>
</evidence>
<keyword evidence="9" id="KW-1185">Reference proteome</keyword>
<gene>
    <name evidence="8" type="ORF">GCM10009799_02650</name>
</gene>
<dbReference type="InterPro" id="IPR011990">
    <property type="entry name" value="TPR-like_helical_dom_sf"/>
</dbReference>
<comment type="similarity">
    <text evidence="1">Belongs to the AfsR/DnrI/RedD regulatory family.</text>
</comment>
<evidence type="ECO:0000313" key="8">
    <source>
        <dbReference type="EMBL" id="GAA1981044.1"/>
    </source>
</evidence>
<evidence type="ECO:0000259" key="7">
    <source>
        <dbReference type="PROSITE" id="PS51755"/>
    </source>
</evidence>
<feature type="region of interest" description="Disordered" evidence="6">
    <location>
        <begin position="246"/>
        <end position="272"/>
    </location>
</feature>
<keyword evidence="2" id="KW-0805">Transcription regulation</keyword>
<dbReference type="InterPro" id="IPR051677">
    <property type="entry name" value="AfsR-DnrI-RedD_regulator"/>
</dbReference>
<feature type="DNA-binding region" description="OmpR/PhoB-type" evidence="5">
    <location>
        <begin position="1"/>
        <end position="96"/>
    </location>
</feature>
<sequence>MFFRMLGPLEVALDGHRRPIALGRTQRRIVLAKLLAEVNRTVPVGVLVEAVWGGCPPRSAEQQIQTAVWRLRRSLAEAGADSDHIETTASGYALRAAEEQVDACVFRRLTRGARAQAAAGDPRAAIARYREALGLFRGPALGDVSAPFAESVAAQWEERRVGALEECVELELECGRGHDLIDELTTLVRRYPLRERLRGHLMSALYEADRRAEALAVYQQGREAVVAELGLEPSPHLSETHSRILRGEPVRGGPGRAADGAGGGAAPAPLAPPTPPAWLPSDIPDFVGRADQVDRVSRVLVGDGGAADRPRIESLTGPPGAGVSALAVHAAHLVRDGFPDGQLYADFAAPETESADEVLHCFLRGLGVAESAIPSAPRQRVGLYRTLLCDRRVLVVLDNVLTAGQVRPLLPGGPRSAVLIAARAPLTEIPGCRPVEVDALSTDEAVELLTSMVGLERVLQSPAAVHGIVRAAGHLPMTVRAAGAHLAGRTDADLSAYLRRLSDPGQRLDALTRGTLDPRDGLRRRLAGLPGAAVDLWYVLGLRGEEHVGLDTAAHAGGVPADVAERLLNPLMDRRLLDPAPAAPGEPPRYRMRELFGLYAREQALLTLSEAVRRRALLSSADVGVERPARAVSAVG</sequence>
<feature type="compositionally biased region" description="Gly residues" evidence="6">
    <location>
        <begin position="250"/>
        <end position="265"/>
    </location>
</feature>
<name>A0ABN2S618_9ACTN</name>
<dbReference type="PANTHER" id="PTHR35807">
    <property type="entry name" value="TRANSCRIPTIONAL REGULATOR REDD-RELATED"/>
    <property type="match status" value="1"/>
</dbReference>
<dbReference type="SUPFAM" id="SSF48452">
    <property type="entry name" value="TPR-like"/>
    <property type="match status" value="1"/>
</dbReference>
<dbReference type="SUPFAM" id="SSF52540">
    <property type="entry name" value="P-loop containing nucleoside triphosphate hydrolases"/>
    <property type="match status" value="1"/>
</dbReference>
<proteinExistence type="inferred from homology"/>
<dbReference type="Pfam" id="PF03704">
    <property type="entry name" value="BTAD"/>
    <property type="match status" value="1"/>
</dbReference>
<evidence type="ECO:0000256" key="3">
    <source>
        <dbReference type="ARBA" id="ARBA00023125"/>
    </source>
</evidence>
<dbReference type="Gene3D" id="1.10.10.10">
    <property type="entry name" value="Winged helix-like DNA-binding domain superfamily/Winged helix DNA-binding domain"/>
    <property type="match status" value="1"/>
</dbReference>
<dbReference type="InterPro" id="IPR005158">
    <property type="entry name" value="BTAD"/>
</dbReference>
<evidence type="ECO:0000256" key="6">
    <source>
        <dbReference type="SAM" id="MobiDB-lite"/>
    </source>
</evidence>
<dbReference type="Gene3D" id="3.40.50.300">
    <property type="entry name" value="P-loop containing nucleotide triphosphate hydrolases"/>
    <property type="match status" value="1"/>
</dbReference>
<dbReference type="PROSITE" id="PS51755">
    <property type="entry name" value="OMPR_PHOB"/>
    <property type="match status" value="1"/>
</dbReference>
<feature type="domain" description="OmpR/PhoB-type" evidence="7">
    <location>
        <begin position="1"/>
        <end position="96"/>
    </location>
</feature>
<reference evidence="8 9" key="1">
    <citation type="journal article" date="2019" name="Int. J. Syst. Evol. Microbiol.">
        <title>The Global Catalogue of Microorganisms (GCM) 10K type strain sequencing project: providing services to taxonomists for standard genome sequencing and annotation.</title>
        <authorList>
            <consortium name="The Broad Institute Genomics Platform"/>
            <consortium name="The Broad Institute Genome Sequencing Center for Infectious Disease"/>
            <person name="Wu L."/>
            <person name="Ma J."/>
        </authorList>
    </citation>
    <scope>NUCLEOTIDE SEQUENCE [LARGE SCALE GENOMIC DNA]</scope>
    <source>
        <strain evidence="8 9">JCM 15313</strain>
    </source>
</reference>
<dbReference type="RefSeq" id="WP_344107476.1">
    <property type="nucleotide sequence ID" value="NZ_BAAAPC010000001.1"/>
</dbReference>